<dbReference type="GO" id="GO:0044550">
    <property type="term" value="P:secondary metabolite biosynthetic process"/>
    <property type="evidence" value="ECO:0007669"/>
    <property type="project" value="TreeGrafter"/>
</dbReference>
<feature type="region of interest" description="Disordered" evidence="6">
    <location>
        <begin position="2298"/>
        <end position="2320"/>
    </location>
</feature>
<sequence length="2876" mass="315835">MAPLHQKELAGIVGHACRVAGATSPSTLWENITTKQDVRSSIPTDRFNIDAYYDQNPTHIGTTNTRTAYFLEEHPGMFDATFFRLSRKEAEAMDPQQRLLLEVVYEALEDAGITMSSIAGSNTSVFTGSFSKDYQRLLDLDPASQPQYAVTGMGTSMTSSRISHFFDLHGESVSIDTACSSTLTALHYANQSLRAGKSDLAIVAGSALHLHPGLFAELADLGMLSSDGASQAYDAKANGYARGEAIAAIVLSRVEDTIKRHTKIKAVIRATALNHDGATYGITLPSQDAQEALIKQTYREAELVPADTQYFEGHGTGTVVGDEKEVNAIASVFGTGDRTHPLLLGSVKTNVGHTEGAAGLVSLIKVTMALQQAKIPPSMHFDKANESVQRTGNLLKVPTELTDWPITSSPRRASVNSFGYGGANAHVILESYTQPELLDTTPQPSASSVLIPLTAQSEISLREVIKRTRDYCLAHKDKDLDLLRLAHTLSAHRTLHACRTIFLASDSSNLVQELDNPQEPTLVRSKSAARVGFVFTGQGAAYAQLGLGLYGTNEVFTKAIDRCDVVLKSLPDGPAWSIADEMALPQGTSNILKSEYAQPICACLQLALVDVLSSWAVLPTTTCGHSSGEIAAAYASGIISFETAVVYAYYRGLYTSQSCPEASQNKSRGTMLAIGMSEAETASMLSEYRDRLTLAAVNSPSSCTISGDEDAIEEVDLRLAERDIFSMQVNVKQAYHSHHMKAFAQRYEDAMSGFAASQVSSARAVPMFSAVTARLADRKKMGPRYWIDNLLSPVRFTDALTGIVLDEFDEQRIDVILEIGSDALLRGPIRQTLAAMRKEIPVLPTLLKGVDAAQALRRSAAALFSHGAAVDLDAVNDTAALPLLTDLPSYPWDHQMYWATSRLSDELLLHQTRHHLMGWRLPSWTSNSSRWRSVLRIEDLRPFHSEDSLGLTLPMMLSMTIDAFRCRNIKASHPAIKIRPTRYEQLKSSTSTLETITELFVDSAAASSTVSIHAYDCKTPVEVFRAKVELLQQDTSSTNLPTSTTDKFTITAALSDKDKAQPELIRRSLNMAANNIAAKLDHSQLGSATITALLSKPWVQMGDAEVTVSTESISNSATETQADVRISVTGMSSDLLTFEGLHFKLLEQKTSGSSDTPALESKMPKASPDSLTSLLQQAPDKHTQLTHLAASFFKRLSTLTGIPSSELSLKAQLSTYGLDSLMASDIRNWFLKSLKAKLTLGALLNAESIRSLLEKVLEGIPTASTSIASEPVPSQPNADTTSNIPAISAGDAALSTFQNRLWFTQTWADDNTMFNCRLMLMISGHIDQGAMRNAWLQVAQVNSVFRTAFYEGDHHMQQKIVDLNDIAMPFEDLSESADAEAALESFSRNFQAKEFDLSHGEVFRIALVKLGAKNHALVFIVHHLVFDRGSCHRMLEQVASFYDDALARRAYDVSKWKHTHYVDFTSWHNERMKSDMAIARLDHWRTSLAGMPSRGPLLPFIKQEQIAASHRISTAVHRMSLDPRLMRRMKRLSSTLGMTPFHFVLGSFGAFVHRYSDATDFAIMAVDGDRAHPDVADIIGLFTNMLPIRIRSDFGGAVEDVLRLAKDAALDAMAHAAPFDDIVRAVGVKVEPGVFPIGQIAINYQVHGTMPKFASTDFVIERLMTEDVPTACDMSLEAIEDPERGLQLALEHSVALYDAKDMSRFLENFLCFLESSIKDIRQPVSEVPMTGSTELAMLAAHWAAVDHHNLNTDLDIAQRIRQMALFLPDQDACLTSDGKRITYTQLVHDAERIAAQLVKKGVQARSHVGLYTSPGIQEIVGMVAILFCRSAYVALDPKFAAERLAYMASDSGAAIVLVGDDTAAAAQSIFKEQKLIRLSEAATQTERIKPQASRLDDPFYVTYTSGSTGKPKGTIMRHSNATPMLATVEEQYQFTKDDRFLHQITMAFDLSVIEIWSPLLVGATMCIASSDARRDAAVLASFMHDAEVTFTYFTPTQFALLLEADSEMLQACHKWRVAWFCGEAFPSRLAKAFYDLNLAPELYNTYGPCEAMVQATIYRVPRPEADVKAVPIGYTLPTVQTYLLDGAQNPLPIGVPGELYLGGPQVGLGYLHRPDETAKGFLDDQFASELFPQTALLGGKMFRTGDMCRLDSEMTLHFLGRKAGDTMLKLRGLRIDVGEIEQNIMRCANTSKPTLRDVVVTARMPHNNDQDNADQLMDERQLFAFLVLIKGVDVPKTDLVADIVSSLRIALNEYMVPSGFVFFDDFPTTMSGKTDRKTFLTCNLDGLIRAGATRAVRPSLQETTSSAASSASSQSPAFKATSISSSRQDSVISLPDSVASIAKPGSRDANRRSSGNVPARPAVQRVANGSSQRRSMVQRTVTDLFRSTLQLPAETPIDQHADYFGLGGSSLSMMRLHSKLKQGLSSTITLKELFAAPTLYAITNSLAPGEDEPELEHDSITNTLNADKPSKPLIDWAAEIELPADIQVPSYSDDLFSPTELTDFFMTGADSHQGMHVLAQIMTRSTDIVHVVGTEGPMSKEWLLSRLRHYKLVPALFSEQTFLKRVKVHKGSMTQHHFGFSNTEFVMLGSRVHTIINISVSVSLLKPYSMLREVNVKRMHDIIELSACGSQASTITHLSTFSVPQLQSWYNAKRHQRHRVLADEISARSYSPPDEDENGYGPVRWVGERLLEAAAERGFPVNILRGSAMTGALETGVPEPRVGIVQQGIIGMMATGVAPDMPGYVADFVPVDILADWIYTLAMQEKAEKARIYHVTNPQPLPVTDLTSKHKLNAGQSVELVPMEEWFDLMEKDACWAEGDDARWAGIKAFFSTGHVYWGLDTNKTMQHLRSLGVDTTKCPAVDAAYMDKLYNNWFA</sequence>
<keyword evidence="1" id="KW-0596">Phosphopantetheine</keyword>
<dbReference type="SUPFAM" id="SSF52777">
    <property type="entry name" value="CoA-dependent acyltransferases"/>
    <property type="match status" value="2"/>
</dbReference>
<dbReference type="Gene3D" id="3.30.300.30">
    <property type="match status" value="1"/>
</dbReference>
<evidence type="ECO:0000259" key="7">
    <source>
        <dbReference type="PROSITE" id="PS50075"/>
    </source>
</evidence>
<dbReference type="EMBL" id="CP051140">
    <property type="protein sequence ID" value="QIW97245.1"/>
    <property type="molecule type" value="Genomic_DNA"/>
</dbReference>
<evidence type="ECO:0000256" key="6">
    <source>
        <dbReference type="SAM" id="MobiDB-lite"/>
    </source>
</evidence>
<feature type="compositionally biased region" description="Low complexity" evidence="6">
    <location>
        <begin position="2305"/>
        <end position="2320"/>
    </location>
</feature>
<dbReference type="PANTHER" id="PTHR43775">
    <property type="entry name" value="FATTY ACID SYNTHASE"/>
    <property type="match status" value="1"/>
</dbReference>
<dbReference type="CDD" id="cd00833">
    <property type="entry name" value="PKS"/>
    <property type="match status" value="1"/>
</dbReference>
<dbReference type="Pfam" id="PF02801">
    <property type="entry name" value="Ketoacyl-synt_C"/>
    <property type="match status" value="1"/>
</dbReference>
<dbReference type="InterPro" id="IPR016039">
    <property type="entry name" value="Thiolase-like"/>
</dbReference>
<accession>A0A6H0XRD1</accession>
<dbReference type="CDD" id="cd05930">
    <property type="entry name" value="A_NRPS"/>
    <property type="match status" value="1"/>
</dbReference>
<evidence type="ECO:0000313" key="10">
    <source>
        <dbReference type="Proteomes" id="UP000503462"/>
    </source>
</evidence>
<dbReference type="SUPFAM" id="SSF55048">
    <property type="entry name" value="Probable ACP-binding domain of malonyl-CoA ACP transacylase"/>
    <property type="match status" value="1"/>
</dbReference>
<dbReference type="InterPro" id="IPR013120">
    <property type="entry name" value="FAR_NAD-bd"/>
</dbReference>
<dbReference type="InterPro" id="IPR042099">
    <property type="entry name" value="ANL_N_sf"/>
</dbReference>
<dbReference type="SMART" id="SM00825">
    <property type="entry name" value="PKS_KS"/>
    <property type="match status" value="1"/>
</dbReference>
<evidence type="ECO:0000256" key="3">
    <source>
        <dbReference type="ARBA" id="ARBA00022598"/>
    </source>
</evidence>
<dbReference type="InterPro" id="IPR036291">
    <property type="entry name" value="NAD(P)-bd_dom_sf"/>
</dbReference>
<dbReference type="InterPro" id="IPR020845">
    <property type="entry name" value="AMP-binding_CS"/>
</dbReference>
<dbReference type="InterPro" id="IPR001227">
    <property type="entry name" value="Ac_transferase_dom_sf"/>
</dbReference>
<dbReference type="InterPro" id="IPR018201">
    <property type="entry name" value="Ketoacyl_synth_AS"/>
</dbReference>
<dbReference type="SUPFAM" id="SSF47336">
    <property type="entry name" value="ACP-like"/>
    <property type="match status" value="2"/>
</dbReference>
<dbReference type="GO" id="GO:0004315">
    <property type="term" value="F:3-oxoacyl-[acyl-carrier-protein] synthase activity"/>
    <property type="evidence" value="ECO:0007669"/>
    <property type="project" value="InterPro"/>
</dbReference>
<feature type="domain" description="Ketosynthase family 3 (KS3)" evidence="8">
    <location>
        <begin position="7"/>
        <end position="431"/>
    </location>
</feature>
<dbReference type="SUPFAM" id="SSF53901">
    <property type="entry name" value="Thiolase-like"/>
    <property type="match status" value="1"/>
</dbReference>
<evidence type="ECO:0000313" key="9">
    <source>
        <dbReference type="EMBL" id="QIW97245.1"/>
    </source>
</evidence>
<dbReference type="OrthoDB" id="329835at2759"/>
<dbReference type="GO" id="GO:0004312">
    <property type="term" value="F:fatty acid synthase activity"/>
    <property type="evidence" value="ECO:0007669"/>
    <property type="project" value="TreeGrafter"/>
</dbReference>
<dbReference type="InterPro" id="IPR050091">
    <property type="entry name" value="PKS_NRPS_Biosynth_Enz"/>
</dbReference>
<dbReference type="InterPro" id="IPR009081">
    <property type="entry name" value="PP-bd_ACP"/>
</dbReference>
<dbReference type="Pfam" id="PF00109">
    <property type="entry name" value="ketoacyl-synt"/>
    <property type="match status" value="1"/>
</dbReference>
<feature type="region of interest" description="Disordered" evidence="6">
    <location>
        <begin position="2341"/>
        <end position="2377"/>
    </location>
</feature>
<dbReference type="Pfam" id="PF00550">
    <property type="entry name" value="PP-binding"/>
    <property type="match status" value="1"/>
</dbReference>
<protein>
    <submittedName>
        <fullName evidence="9">Uncharacterized protein</fullName>
    </submittedName>
</protein>
<dbReference type="Gene3D" id="3.40.50.12780">
    <property type="entry name" value="N-terminal domain of ligase-like"/>
    <property type="match status" value="1"/>
</dbReference>
<dbReference type="Gene3D" id="1.10.1200.10">
    <property type="entry name" value="ACP-like"/>
    <property type="match status" value="2"/>
</dbReference>
<dbReference type="InterPro" id="IPR014043">
    <property type="entry name" value="Acyl_transferase_dom"/>
</dbReference>
<gene>
    <name evidence="9" type="ORF">AMS68_002763</name>
</gene>
<dbReference type="Gene3D" id="3.40.366.10">
    <property type="entry name" value="Malonyl-Coenzyme A Acyl Carrier Protein, domain 2"/>
    <property type="match status" value="1"/>
</dbReference>
<dbReference type="PROSITE" id="PS00455">
    <property type="entry name" value="AMP_BINDING"/>
    <property type="match status" value="1"/>
</dbReference>
<evidence type="ECO:0000256" key="1">
    <source>
        <dbReference type="ARBA" id="ARBA00022450"/>
    </source>
</evidence>
<dbReference type="Pfam" id="PF00698">
    <property type="entry name" value="Acyl_transf_1"/>
    <property type="match status" value="1"/>
</dbReference>
<dbReference type="Gene3D" id="3.30.559.10">
    <property type="entry name" value="Chloramphenicol acetyltransferase-like domain"/>
    <property type="match status" value="1"/>
</dbReference>
<dbReference type="InterPro" id="IPR032821">
    <property type="entry name" value="PKS_assoc"/>
</dbReference>
<evidence type="ECO:0000256" key="2">
    <source>
        <dbReference type="ARBA" id="ARBA00022553"/>
    </source>
</evidence>
<dbReference type="SUPFAM" id="SSF56801">
    <property type="entry name" value="Acetyl-CoA synthetase-like"/>
    <property type="match status" value="1"/>
</dbReference>
<dbReference type="NCBIfam" id="TIGR01733">
    <property type="entry name" value="AA-adenyl-dom"/>
    <property type="match status" value="1"/>
</dbReference>
<dbReference type="SMART" id="SM00827">
    <property type="entry name" value="PKS_AT"/>
    <property type="match status" value="1"/>
</dbReference>
<dbReference type="GO" id="GO:0031177">
    <property type="term" value="F:phosphopantetheine binding"/>
    <property type="evidence" value="ECO:0007669"/>
    <property type="project" value="InterPro"/>
</dbReference>
<dbReference type="Pfam" id="PF16197">
    <property type="entry name" value="KAsynt_C_assoc"/>
    <property type="match status" value="1"/>
</dbReference>
<dbReference type="SUPFAM" id="SSF51735">
    <property type="entry name" value="NAD(P)-binding Rossmann-fold domains"/>
    <property type="match status" value="1"/>
</dbReference>
<dbReference type="InterPro" id="IPR014031">
    <property type="entry name" value="Ketoacyl_synth_C"/>
</dbReference>
<keyword evidence="4" id="KW-0808">Transferase</keyword>
<dbReference type="InterPro" id="IPR016035">
    <property type="entry name" value="Acyl_Trfase/lysoPLipase"/>
</dbReference>
<dbReference type="PROSITE" id="PS52004">
    <property type="entry name" value="KS3_2"/>
    <property type="match status" value="1"/>
</dbReference>
<keyword evidence="3" id="KW-0436">Ligase</keyword>
<dbReference type="Proteomes" id="UP000503462">
    <property type="component" value="Chromosome 2"/>
</dbReference>
<dbReference type="Gene3D" id="3.30.559.30">
    <property type="entry name" value="Nonribosomal peptide synthetase, condensation domain"/>
    <property type="match status" value="1"/>
</dbReference>
<name>A0A6H0XRD1_9PEZI</name>
<dbReference type="PROSITE" id="PS00606">
    <property type="entry name" value="KS3_1"/>
    <property type="match status" value="1"/>
</dbReference>
<dbReference type="InterPro" id="IPR016036">
    <property type="entry name" value="Malonyl_transacylase_ACP-bd"/>
</dbReference>
<dbReference type="Gene3D" id="3.40.47.10">
    <property type="match status" value="1"/>
</dbReference>
<dbReference type="InterPro" id="IPR023213">
    <property type="entry name" value="CAT-like_dom_sf"/>
</dbReference>
<dbReference type="PANTHER" id="PTHR43775:SF37">
    <property type="entry name" value="SI:DKEY-61P9.11"/>
    <property type="match status" value="1"/>
</dbReference>
<dbReference type="Pfam" id="PF07993">
    <property type="entry name" value="NAD_binding_4"/>
    <property type="match status" value="1"/>
</dbReference>
<dbReference type="Pfam" id="PF23297">
    <property type="entry name" value="ACP_SdgA_C"/>
    <property type="match status" value="1"/>
</dbReference>
<feature type="domain" description="Carrier" evidence="7">
    <location>
        <begin position="2375"/>
        <end position="2450"/>
    </location>
</feature>
<feature type="compositionally biased region" description="Polar residues" evidence="6">
    <location>
        <begin position="2367"/>
        <end position="2377"/>
    </location>
</feature>
<dbReference type="InterPro" id="IPR020806">
    <property type="entry name" value="PKS_PP-bd"/>
</dbReference>
<proteinExistence type="inferred from homology"/>
<dbReference type="InterPro" id="IPR014030">
    <property type="entry name" value="Ketoacyl_synth_N"/>
</dbReference>
<dbReference type="InterPro" id="IPR000873">
    <property type="entry name" value="AMP-dep_synth/lig_dom"/>
</dbReference>
<dbReference type="InterPro" id="IPR045851">
    <property type="entry name" value="AMP-bd_C_sf"/>
</dbReference>
<dbReference type="GO" id="GO:0006633">
    <property type="term" value="P:fatty acid biosynthetic process"/>
    <property type="evidence" value="ECO:0007669"/>
    <property type="project" value="InterPro"/>
</dbReference>
<dbReference type="Pfam" id="PF00668">
    <property type="entry name" value="Condensation"/>
    <property type="match status" value="1"/>
</dbReference>
<dbReference type="InterPro" id="IPR001242">
    <property type="entry name" value="Condensation_dom"/>
</dbReference>
<dbReference type="SMART" id="SM00823">
    <property type="entry name" value="PKS_PP"/>
    <property type="match status" value="1"/>
</dbReference>
<dbReference type="InterPro" id="IPR020841">
    <property type="entry name" value="PKS_Beta-ketoAc_synthase_dom"/>
</dbReference>
<dbReference type="InterPro" id="IPR010071">
    <property type="entry name" value="AA_adenyl_dom"/>
</dbReference>
<comment type="similarity">
    <text evidence="5">In the C-terminal section; belongs to the NRP synthetase family.</text>
</comment>
<feature type="region of interest" description="Disordered" evidence="6">
    <location>
        <begin position="1151"/>
        <end position="1170"/>
    </location>
</feature>
<keyword evidence="10" id="KW-1185">Reference proteome</keyword>
<reference evidence="9 10" key="1">
    <citation type="journal article" date="2016" name="Sci. Rep.">
        <title>Peltaster fructicola genome reveals evolution from an invasive phytopathogen to an ectophytic parasite.</title>
        <authorList>
            <person name="Xu C."/>
            <person name="Chen H."/>
            <person name="Gleason M.L."/>
            <person name="Xu J.R."/>
            <person name="Liu H."/>
            <person name="Zhang R."/>
            <person name="Sun G."/>
        </authorList>
    </citation>
    <scope>NUCLEOTIDE SEQUENCE [LARGE SCALE GENOMIC DNA]</scope>
    <source>
        <strain evidence="9 10">LNHT1506</strain>
    </source>
</reference>
<dbReference type="GO" id="GO:0016874">
    <property type="term" value="F:ligase activity"/>
    <property type="evidence" value="ECO:0007669"/>
    <property type="project" value="UniProtKB-KW"/>
</dbReference>
<dbReference type="Gene3D" id="3.30.70.3290">
    <property type="match status" value="1"/>
</dbReference>
<dbReference type="SUPFAM" id="SSF52151">
    <property type="entry name" value="FabD/lysophospholipase-like"/>
    <property type="match status" value="1"/>
</dbReference>
<evidence type="ECO:0000256" key="5">
    <source>
        <dbReference type="ARBA" id="ARBA00029443"/>
    </source>
</evidence>
<keyword evidence="2" id="KW-0597">Phosphoprotein</keyword>
<organism evidence="9 10">
    <name type="scientific">Peltaster fructicola</name>
    <dbReference type="NCBI Taxonomy" id="286661"/>
    <lineage>
        <taxon>Eukaryota</taxon>
        <taxon>Fungi</taxon>
        <taxon>Dikarya</taxon>
        <taxon>Ascomycota</taxon>
        <taxon>Pezizomycotina</taxon>
        <taxon>Dothideomycetes</taxon>
        <taxon>Dothideomycetes incertae sedis</taxon>
        <taxon>Peltaster</taxon>
    </lineage>
</organism>
<evidence type="ECO:0000259" key="8">
    <source>
        <dbReference type="PROSITE" id="PS52004"/>
    </source>
</evidence>
<dbReference type="Pfam" id="PF00501">
    <property type="entry name" value="AMP-binding"/>
    <property type="match status" value="1"/>
</dbReference>
<dbReference type="PROSITE" id="PS50075">
    <property type="entry name" value="CARRIER"/>
    <property type="match status" value="1"/>
</dbReference>
<dbReference type="InterPro" id="IPR036736">
    <property type="entry name" value="ACP-like_sf"/>
</dbReference>
<evidence type="ECO:0000256" key="4">
    <source>
        <dbReference type="ARBA" id="ARBA00022679"/>
    </source>
</evidence>
<dbReference type="Gene3D" id="3.40.50.720">
    <property type="entry name" value="NAD(P)-binding Rossmann-like Domain"/>
    <property type="match status" value="1"/>
</dbReference>